<keyword evidence="4" id="KW-1185">Reference proteome</keyword>
<evidence type="ECO:0000256" key="2">
    <source>
        <dbReference type="SAM" id="SignalP"/>
    </source>
</evidence>
<protein>
    <recommendedName>
        <fullName evidence="5">Lipoprotein</fullName>
    </recommendedName>
</protein>
<feature type="region of interest" description="Disordered" evidence="1">
    <location>
        <begin position="25"/>
        <end position="101"/>
    </location>
</feature>
<dbReference type="PROSITE" id="PS51257">
    <property type="entry name" value="PROKAR_LIPOPROTEIN"/>
    <property type="match status" value="1"/>
</dbReference>
<evidence type="ECO:0000313" key="4">
    <source>
        <dbReference type="Proteomes" id="UP000657006"/>
    </source>
</evidence>
<feature type="compositionally biased region" description="Low complexity" evidence="1">
    <location>
        <begin position="29"/>
        <end position="40"/>
    </location>
</feature>
<dbReference type="EMBL" id="JACRSQ010000070">
    <property type="protein sequence ID" value="MBC8545261.1"/>
    <property type="molecule type" value="Genomic_DNA"/>
</dbReference>
<comment type="caution">
    <text evidence="3">The sequence shown here is derived from an EMBL/GenBank/DDBJ whole genome shotgun (WGS) entry which is preliminary data.</text>
</comment>
<feature type="compositionally biased region" description="Basic and acidic residues" evidence="1">
    <location>
        <begin position="62"/>
        <end position="75"/>
    </location>
</feature>
<dbReference type="Proteomes" id="UP000657006">
    <property type="component" value="Unassembled WGS sequence"/>
</dbReference>
<evidence type="ECO:0000256" key="1">
    <source>
        <dbReference type="SAM" id="MobiDB-lite"/>
    </source>
</evidence>
<dbReference type="RefSeq" id="WP_249290269.1">
    <property type="nucleotide sequence ID" value="NZ_JACRSQ010000070.1"/>
</dbReference>
<keyword evidence="2" id="KW-0732">Signal</keyword>
<name>A0A926DWB0_9FIRM</name>
<proteinExistence type="predicted"/>
<dbReference type="AlphaFoldDB" id="A0A926DWB0"/>
<accession>A0A926DWB0</accession>
<organism evidence="3 4">
    <name type="scientific">Bianquea renquensis</name>
    <dbReference type="NCBI Taxonomy" id="2763661"/>
    <lineage>
        <taxon>Bacteria</taxon>
        <taxon>Bacillati</taxon>
        <taxon>Bacillota</taxon>
        <taxon>Clostridia</taxon>
        <taxon>Eubacteriales</taxon>
        <taxon>Bianqueaceae</taxon>
        <taxon>Bianquea</taxon>
    </lineage>
</organism>
<evidence type="ECO:0008006" key="5">
    <source>
        <dbReference type="Google" id="ProtNLM"/>
    </source>
</evidence>
<sequence>MKKYLSIAIALIFCVTLITACRGDKDNNSSHNGSNSNITNESSEHSTNLGDDISNGLNDLSDGIHDLGSDIKEGIDDMLPDSGDDSAGHDSGEMNSSDSSR</sequence>
<reference evidence="3" key="1">
    <citation type="submission" date="2020-08" db="EMBL/GenBank/DDBJ databases">
        <title>Genome public.</title>
        <authorList>
            <person name="Liu C."/>
            <person name="Sun Q."/>
        </authorList>
    </citation>
    <scope>NUCLEOTIDE SEQUENCE</scope>
    <source>
        <strain evidence="3">NSJ-32</strain>
    </source>
</reference>
<feature type="signal peptide" evidence="2">
    <location>
        <begin position="1"/>
        <end position="20"/>
    </location>
</feature>
<feature type="chain" id="PRO_5038536667" description="Lipoprotein" evidence="2">
    <location>
        <begin position="21"/>
        <end position="101"/>
    </location>
</feature>
<evidence type="ECO:0000313" key="3">
    <source>
        <dbReference type="EMBL" id="MBC8545261.1"/>
    </source>
</evidence>
<gene>
    <name evidence="3" type="ORF">H8730_17155</name>
</gene>